<feature type="compositionally biased region" description="Low complexity" evidence="1">
    <location>
        <begin position="427"/>
        <end position="448"/>
    </location>
</feature>
<organism evidence="3 4">
    <name type="scientific">Limosilactobacillus gastricus DSM 16045</name>
    <dbReference type="NCBI Taxonomy" id="1423749"/>
    <lineage>
        <taxon>Bacteria</taxon>
        <taxon>Bacillati</taxon>
        <taxon>Bacillota</taxon>
        <taxon>Bacilli</taxon>
        <taxon>Lactobacillales</taxon>
        <taxon>Lactobacillaceae</taxon>
        <taxon>Limosilactobacillus</taxon>
    </lineage>
</organism>
<keyword evidence="2" id="KW-0732">Signal</keyword>
<evidence type="ECO:0000256" key="1">
    <source>
        <dbReference type="SAM" id="MobiDB-lite"/>
    </source>
</evidence>
<gene>
    <name evidence="3" type="ORF">FC60_GL001157</name>
</gene>
<dbReference type="InterPro" id="IPR027607">
    <property type="entry name" value="Surf_Exclu_SEC10/PgrA"/>
</dbReference>
<evidence type="ECO:0008006" key="5">
    <source>
        <dbReference type="Google" id="ProtNLM"/>
    </source>
</evidence>
<protein>
    <recommendedName>
        <fullName evidence="5">SEC10/PgrA surface exclusion domain-containing protein</fullName>
    </recommendedName>
</protein>
<evidence type="ECO:0000256" key="2">
    <source>
        <dbReference type="SAM" id="SignalP"/>
    </source>
</evidence>
<dbReference type="Proteomes" id="UP000051739">
    <property type="component" value="Unassembled WGS sequence"/>
</dbReference>
<proteinExistence type="predicted"/>
<keyword evidence="4" id="KW-1185">Reference proteome</keyword>
<feature type="signal peptide" evidence="2">
    <location>
        <begin position="1"/>
        <end position="21"/>
    </location>
</feature>
<sequence length="480" mass="50905">MKKTILTLISTTALASGIFWSQSPTIKADSSGTVATNSNATNQQSSAQTAQSDVDSAQTAVDQAQSEYDQAQAAVNSTSAAVQNVQSQLTATSASSANTPTVTVNAAMQSATNDYLKILTNSNATSAQLSAAQQTWGQALDQGYALNSYADTDASDLATAADWTNLTTSQADELSWFAAEVINQAREQLGLVDYTGRVVVTTGAVAMAIDVANKYQNDRYTDLQHYYSGINAVASGYGLATTSGNSQYYENLAINVLWDSTGKYETTTTMADLKNQLYTAIMQMLFQDADSNYGHTVSLLGTLRYNNFVRDQTPTDQRITYLGVATDAIEADGNLYTRIHIIDITDASAYIKDQATFQAKGGETILTAPTTTTSLDASQSASLQTSLAQAQAAYQAALEKLDQAQTKLNQAQADLKAAQSQLSAADTTSSSTGSCSKSGTSNNSSSSTTIVKVIGPDGQVIGTWSLDDPNFPYRWALNNK</sequence>
<reference evidence="3 4" key="1">
    <citation type="journal article" date="2015" name="Genome Announc.">
        <title>Expanding the biotechnology potential of lactobacilli through comparative genomics of 213 strains and associated genera.</title>
        <authorList>
            <person name="Sun Z."/>
            <person name="Harris H.M."/>
            <person name="McCann A."/>
            <person name="Guo C."/>
            <person name="Argimon S."/>
            <person name="Zhang W."/>
            <person name="Yang X."/>
            <person name="Jeffery I.B."/>
            <person name="Cooney J.C."/>
            <person name="Kagawa T.F."/>
            <person name="Liu W."/>
            <person name="Song Y."/>
            <person name="Salvetti E."/>
            <person name="Wrobel A."/>
            <person name="Rasinkangas P."/>
            <person name="Parkhill J."/>
            <person name="Rea M.C."/>
            <person name="O'Sullivan O."/>
            <person name="Ritari J."/>
            <person name="Douillard F.P."/>
            <person name="Paul Ross R."/>
            <person name="Yang R."/>
            <person name="Briner A.E."/>
            <person name="Felis G.E."/>
            <person name="de Vos W.M."/>
            <person name="Barrangou R."/>
            <person name="Klaenhammer T.R."/>
            <person name="Caufield P.W."/>
            <person name="Cui Y."/>
            <person name="Zhang H."/>
            <person name="O'Toole P.W."/>
        </authorList>
    </citation>
    <scope>NUCLEOTIDE SEQUENCE [LARGE SCALE GENOMIC DNA]</scope>
    <source>
        <strain evidence="3 4">DSM 16045</strain>
    </source>
</reference>
<feature type="chain" id="PRO_5039627407" description="SEC10/PgrA surface exclusion domain-containing protein" evidence="2">
    <location>
        <begin position="22"/>
        <end position="480"/>
    </location>
</feature>
<feature type="region of interest" description="Disordered" evidence="1">
    <location>
        <begin position="422"/>
        <end position="448"/>
    </location>
</feature>
<evidence type="ECO:0000313" key="4">
    <source>
        <dbReference type="Proteomes" id="UP000051739"/>
    </source>
</evidence>
<feature type="compositionally biased region" description="Low complexity" evidence="1">
    <location>
        <begin position="35"/>
        <end position="49"/>
    </location>
</feature>
<dbReference type="NCBIfam" id="TIGR04320">
    <property type="entry name" value="Surf_Exclu_PgrA"/>
    <property type="match status" value="1"/>
</dbReference>
<dbReference type="RefSeq" id="WP_056936763.1">
    <property type="nucleotide sequence ID" value="NZ_AZFN01000003.1"/>
</dbReference>
<dbReference type="AlphaFoldDB" id="A0A0R1VCV9"/>
<feature type="region of interest" description="Disordered" evidence="1">
    <location>
        <begin position="29"/>
        <end position="49"/>
    </location>
</feature>
<evidence type="ECO:0000313" key="3">
    <source>
        <dbReference type="EMBL" id="KRM03376.1"/>
    </source>
</evidence>
<name>A0A0R1VCV9_9LACO</name>
<comment type="caution">
    <text evidence="3">The sequence shown here is derived from an EMBL/GenBank/DDBJ whole genome shotgun (WGS) entry which is preliminary data.</text>
</comment>
<dbReference type="PATRIC" id="fig|1423749.3.peg.1180"/>
<accession>A0A0R1VCV9</accession>
<dbReference type="EMBL" id="AZFN01000003">
    <property type="protein sequence ID" value="KRM03376.1"/>
    <property type="molecule type" value="Genomic_DNA"/>
</dbReference>